<dbReference type="InterPro" id="IPR051517">
    <property type="entry name" value="IFITM_antiviral_protein"/>
</dbReference>
<dbReference type="EMBL" id="VXBL01004506">
    <property type="protein sequence ID" value="NXO53260.1"/>
    <property type="molecule type" value="Genomic_DNA"/>
</dbReference>
<protein>
    <submittedName>
        <fullName evidence="7">IFM5 protein</fullName>
    </submittedName>
</protein>
<dbReference type="PANTHER" id="PTHR13999:SF10">
    <property type="entry name" value="INTERFERON-INDUCED TRANSMEMBRANE PROTEIN 5"/>
    <property type="match status" value="1"/>
</dbReference>
<evidence type="ECO:0000256" key="1">
    <source>
        <dbReference type="ARBA" id="ARBA00004370"/>
    </source>
</evidence>
<proteinExistence type="inferred from homology"/>
<dbReference type="GO" id="GO:0005886">
    <property type="term" value="C:plasma membrane"/>
    <property type="evidence" value="ECO:0007669"/>
    <property type="project" value="TreeGrafter"/>
</dbReference>
<dbReference type="AlphaFoldDB" id="A0A7L1SY49"/>
<feature type="transmembrane region" description="Helical" evidence="6">
    <location>
        <begin position="37"/>
        <end position="59"/>
    </location>
</feature>
<organism evidence="7 8">
    <name type="scientific">Aramus guarauna</name>
    <name type="common">Limpkin</name>
    <name type="synonym">Scolopax guarauna</name>
    <dbReference type="NCBI Taxonomy" id="54356"/>
    <lineage>
        <taxon>Eukaryota</taxon>
        <taxon>Metazoa</taxon>
        <taxon>Chordata</taxon>
        <taxon>Craniata</taxon>
        <taxon>Vertebrata</taxon>
        <taxon>Euteleostomi</taxon>
        <taxon>Archelosauria</taxon>
        <taxon>Archosauria</taxon>
        <taxon>Dinosauria</taxon>
        <taxon>Saurischia</taxon>
        <taxon>Theropoda</taxon>
        <taxon>Coelurosauria</taxon>
        <taxon>Aves</taxon>
        <taxon>Neognathae</taxon>
        <taxon>Neoaves</taxon>
        <taxon>Gruiformes</taxon>
        <taxon>Aramidae</taxon>
        <taxon>Aramus</taxon>
    </lineage>
</organism>
<evidence type="ECO:0000256" key="2">
    <source>
        <dbReference type="ARBA" id="ARBA00006843"/>
    </source>
</evidence>
<evidence type="ECO:0000256" key="4">
    <source>
        <dbReference type="ARBA" id="ARBA00022989"/>
    </source>
</evidence>
<reference evidence="7 8" key="1">
    <citation type="submission" date="2019-09" db="EMBL/GenBank/DDBJ databases">
        <title>Bird 10,000 Genomes (B10K) Project - Family phase.</title>
        <authorList>
            <person name="Zhang G."/>
        </authorList>
    </citation>
    <scope>NUCLEOTIDE SEQUENCE [LARGE SCALE GENOMIC DNA]</scope>
    <source>
        <strain evidence="7">B10K-DU-002-11</strain>
        <tissue evidence="7">Muscle</tissue>
    </source>
</reference>
<feature type="transmembrane region" description="Helical" evidence="6">
    <location>
        <begin position="85"/>
        <end position="109"/>
    </location>
</feature>
<evidence type="ECO:0000313" key="7">
    <source>
        <dbReference type="EMBL" id="NXO53260.1"/>
    </source>
</evidence>
<sequence length="134" mass="14696">MDTSYPREDYLPTLSHKREPSPTVLAVGVSPPPRDHLIWSVFNTIYMNFCCLGFVALAFSVKARDRKVAGDVEAARHFSSKARCYNALATAGSVVLPLLLAALVITGVIHLSKLAQESVGFFTYQFSGSDEEDK</sequence>
<evidence type="ECO:0000256" key="3">
    <source>
        <dbReference type="ARBA" id="ARBA00022692"/>
    </source>
</evidence>
<keyword evidence="4 6" id="KW-1133">Transmembrane helix</keyword>
<comment type="caution">
    <text evidence="7">The sequence shown here is derived from an EMBL/GenBank/DDBJ whole genome shotgun (WGS) entry which is preliminary data.</text>
</comment>
<dbReference type="PANTHER" id="PTHR13999">
    <property type="entry name" value="INTERFERON INDUCIBLE TRANSMEMBRANE PROTEIN"/>
    <property type="match status" value="1"/>
</dbReference>
<keyword evidence="8" id="KW-1185">Reference proteome</keyword>
<comment type="subcellular location">
    <subcellularLocation>
        <location evidence="1">Membrane</location>
    </subcellularLocation>
</comment>
<dbReference type="Proteomes" id="UP000567570">
    <property type="component" value="Unassembled WGS sequence"/>
</dbReference>
<feature type="non-terminal residue" evidence="7">
    <location>
        <position position="134"/>
    </location>
</feature>
<evidence type="ECO:0000256" key="6">
    <source>
        <dbReference type="SAM" id="Phobius"/>
    </source>
</evidence>
<dbReference type="Pfam" id="PF04505">
    <property type="entry name" value="CD225"/>
    <property type="match status" value="1"/>
</dbReference>
<keyword evidence="3 6" id="KW-0812">Transmembrane</keyword>
<dbReference type="GO" id="GO:0060349">
    <property type="term" value="P:bone morphogenesis"/>
    <property type="evidence" value="ECO:0007669"/>
    <property type="project" value="TreeGrafter"/>
</dbReference>
<gene>
    <name evidence="7" type="primary">Ifitm5</name>
    <name evidence="7" type="ORF">ARAGUA_R09861</name>
</gene>
<name>A0A7L1SY49_ARAGA</name>
<accession>A0A7L1SY49</accession>
<dbReference type="InterPro" id="IPR007593">
    <property type="entry name" value="CD225/Dispanin_fam"/>
</dbReference>
<evidence type="ECO:0000313" key="8">
    <source>
        <dbReference type="Proteomes" id="UP000567570"/>
    </source>
</evidence>
<feature type="non-terminal residue" evidence="7">
    <location>
        <position position="1"/>
    </location>
</feature>
<comment type="similarity">
    <text evidence="2">Belongs to the CD225/Dispanin family.</text>
</comment>
<keyword evidence="5 6" id="KW-0472">Membrane</keyword>
<dbReference type="GO" id="GO:0030282">
    <property type="term" value="P:bone mineralization"/>
    <property type="evidence" value="ECO:0007669"/>
    <property type="project" value="TreeGrafter"/>
</dbReference>
<evidence type="ECO:0000256" key="5">
    <source>
        <dbReference type="ARBA" id="ARBA00023136"/>
    </source>
</evidence>